<name>A0AAE1PLG9_9EUCA</name>
<gene>
    <name evidence="2" type="ORF">Pmani_017915</name>
</gene>
<keyword evidence="3" id="KW-1185">Reference proteome</keyword>
<dbReference type="Proteomes" id="UP001292094">
    <property type="component" value="Unassembled WGS sequence"/>
</dbReference>
<comment type="caution">
    <text evidence="2">The sequence shown here is derived from an EMBL/GenBank/DDBJ whole genome shotgun (WGS) entry which is preliminary data.</text>
</comment>
<sequence length="92" mass="10201">MHASVEEPPPPPPPSPEPPPPQPPPPQSPSPPLPPPPPPNFGDFWQGSNLVLHFDRPRHQQARLSASLHHDFPRSVAYGSFPKYIGERLEED</sequence>
<reference evidence="2" key="1">
    <citation type="submission" date="2023-11" db="EMBL/GenBank/DDBJ databases">
        <title>Genome assemblies of two species of porcelain crab, Petrolisthes cinctipes and Petrolisthes manimaculis (Anomura: Porcellanidae).</title>
        <authorList>
            <person name="Angst P."/>
        </authorList>
    </citation>
    <scope>NUCLEOTIDE SEQUENCE</scope>
    <source>
        <strain evidence="2">PB745_02</strain>
        <tissue evidence="2">Gill</tissue>
    </source>
</reference>
<evidence type="ECO:0000313" key="2">
    <source>
        <dbReference type="EMBL" id="KAK4310524.1"/>
    </source>
</evidence>
<organism evidence="2 3">
    <name type="scientific">Petrolisthes manimaculis</name>
    <dbReference type="NCBI Taxonomy" id="1843537"/>
    <lineage>
        <taxon>Eukaryota</taxon>
        <taxon>Metazoa</taxon>
        <taxon>Ecdysozoa</taxon>
        <taxon>Arthropoda</taxon>
        <taxon>Crustacea</taxon>
        <taxon>Multicrustacea</taxon>
        <taxon>Malacostraca</taxon>
        <taxon>Eumalacostraca</taxon>
        <taxon>Eucarida</taxon>
        <taxon>Decapoda</taxon>
        <taxon>Pleocyemata</taxon>
        <taxon>Anomura</taxon>
        <taxon>Galatheoidea</taxon>
        <taxon>Porcellanidae</taxon>
        <taxon>Petrolisthes</taxon>
    </lineage>
</organism>
<proteinExistence type="predicted"/>
<feature type="compositionally biased region" description="Pro residues" evidence="1">
    <location>
        <begin position="7"/>
        <end position="40"/>
    </location>
</feature>
<dbReference type="AlphaFoldDB" id="A0AAE1PLG9"/>
<evidence type="ECO:0000256" key="1">
    <source>
        <dbReference type="SAM" id="MobiDB-lite"/>
    </source>
</evidence>
<feature type="region of interest" description="Disordered" evidence="1">
    <location>
        <begin position="1"/>
        <end position="47"/>
    </location>
</feature>
<dbReference type="EMBL" id="JAWZYT010001628">
    <property type="protein sequence ID" value="KAK4310524.1"/>
    <property type="molecule type" value="Genomic_DNA"/>
</dbReference>
<protein>
    <submittedName>
        <fullName evidence="2">Uncharacterized protein</fullName>
    </submittedName>
</protein>
<evidence type="ECO:0000313" key="3">
    <source>
        <dbReference type="Proteomes" id="UP001292094"/>
    </source>
</evidence>
<accession>A0AAE1PLG9</accession>